<feature type="domain" description="TauD/TfdA-like" evidence="4">
    <location>
        <begin position="29"/>
        <end position="332"/>
    </location>
</feature>
<proteinExistence type="predicted"/>
<dbReference type="Gene3D" id="3.60.130.10">
    <property type="entry name" value="Clavaminate synthase-like"/>
    <property type="match status" value="1"/>
</dbReference>
<evidence type="ECO:0000313" key="6">
    <source>
        <dbReference type="Proteomes" id="UP000282388"/>
    </source>
</evidence>
<dbReference type="InterPro" id="IPR042098">
    <property type="entry name" value="TauD-like_sf"/>
</dbReference>
<dbReference type="SUPFAM" id="SSF51197">
    <property type="entry name" value="Clavaminate synthase-like"/>
    <property type="match status" value="1"/>
</dbReference>
<sequence>MQPQQHFLNDYAKIFSAADENHNSEASLAQYIGSHRQELLQQLHEYGILIFRGYQIERPEQFQKLIEQYFQLEPWNSFNPDMPGWAASWMRKYSEGILGAGDYRRYLGRHTVQLGPAENSVQGPHVEGGVRSERSRYIALFCQEPSVYLAETGFNNLERIWQNFPIALQKKYLGAWNHFSYISARKINPIDRLLLKKSPFSLEMRKDKKAKLTLQRSPFVIHHPDTKKLAVQPWAFANNTNPFAHQAAQNCFENRGSLDIDSTADGMQLTWEIYDQQGQIIEWTDEEKQQFFQALYKDALLLQWHKSDVAIVDNVKIAHWRMNGEQGNRKLIQIQANMFNADDHYAA</sequence>
<accession>A0A3A8E7F3</accession>
<keyword evidence="2" id="KW-0560">Oxidoreductase</keyword>
<dbReference type="PANTHER" id="PTHR10696">
    <property type="entry name" value="GAMMA-BUTYROBETAINE HYDROXYLASE-RELATED"/>
    <property type="match status" value="1"/>
</dbReference>
<dbReference type="EMBL" id="RAXV01000028">
    <property type="protein sequence ID" value="RKG30109.1"/>
    <property type="molecule type" value="Genomic_DNA"/>
</dbReference>
<dbReference type="InterPro" id="IPR003819">
    <property type="entry name" value="TauD/TfdA-like"/>
</dbReference>
<dbReference type="OrthoDB" id="9769888at2"/>
<evidence type="ECO:0000256" key="3">
    <source>
        <dbReference type="ARBA" id="ARBA00023194"/>
    </source>
</evidence>
<keyword evidence="3" id="KW-0045">Antibiotic biosynthesis</keyword>
<dbReference type="Proteomes" id="UP000282388">
    <property type="component" value="Unassembled WGS sequence"/>
</dbReference>
<protein>
    <recommendedName>
        <fullName evidence="4">TauD/TfdA-like domain-containing protein</fullName>
    </recommendedName>
</protein>
<gene>
    <name evidence="5" type="ORF">D7V32_12280</name>
</gene>
<evidence type="ECO:0000259" key="4">
    <source>
        <dbReference type="Pfam" id="PF02668"/>
    </source>
</evidence>
<reference evidence="5 6" key="1">
    <citation type="submission" date="2018-09" db="EMBL/GenBank/DDBJ databases">
        <title>The draft genome of Acinetobacter spp. strains.</title>
        <authorList>
            <person name="Qin J."/>
            <person name="Feng Y."/>
            <person name="Zong Z."/>
        </authorList>
    </citation>
    <scope>NUCLEOTIDE SEQUENCE [LARGE SCALE GENOMIC DNA]</scope>
    <source>
        <strain evidence="5 6">WCHAc060012</strain>
    </source>
</reference>
<dbReference type="GO" id="GO:0017000">
    <property type="term" value="P:antibiotic biosynthetic process"/>
    <property type="evidence" value="ECO:0007669"/>
    <property type="project" value="UniProtKB-KW"/>
</dbReference>
<evidence type="ECO:0000256" key="2">
    <source>
        <dbReference type="ARBA" id="ARBA00023002"/>
    </source>
</evidence>
<comment type="caution">
    <text evidence="5">The sequence shown here is derived from an EMBL/GenBank/DDBJ whole genome shotgun (WGS) entry which is preliminary data.</text>
</comment>
<dbReference type="AlphaFoldDB" id="A0A3A8E7F3"/>
<evidence type="ECO:0000256" key="1">
    <source>
        <dbReference type="ARBA" id="ARBA00001954"/>
    </source>
</evidence>
<dbReference type="PANTHER" id="PTHR10696:SF56">
    <property type="entry name" value="TAUD_TFDA-LIKE DOMAIN-CONTAINING PROTEIN"/>
    <property type="match status" value="1"/>
</dbReference>
<dbReference type="Pfam" id="PF02668">
    <property type="entry name" value="TauD"/>
    <property type="match status" value="1"/>
</dbReference>
<keyword evidence="6" id="KW-1185">Reference proteome</keyword>
<evidence type="ECO:0000313" key="5">
    <source>
        <dbReference type="EMBL" id="RKG30109.1"/>
    </source>
</evidence>
<comment type="cofactor">
    <cofactor evidence="1">
        <name>Fe(2+)</name>
        <dbReference type="ChEBI" id="CHEBI:29033"/>
    </cofactor>
</comment>
<dbReference type="InterPro" id="IPR050411">
    <property type="entry name" value="AlphaKG_dependent_hydroxylases"/>
</dbReference>
<name>A0A3A8E7F3_9GAMM</name>
<organism evidence="5 6">
    <name type="scientific">Acinetobacter tianfuensis</name>
    <dbReference type="NCBI Taxonomy" id="2419603"/>
    <lineage>
        <taxon>Bacteria</taxon>
        <taxon>Pseudomonadati</taxon>
        <taxon>Pseudomonadota</taxon>
        <taxon>Gammaproteobacteria</taxon>
        <taxon>Moraxellales</taxon>
        <taxon>Moraxellaceae</taxon>
        <taxon>Acinetobacter</taxon>
    </lineage>
</organism>
<dbReference type="GO" id="GO:0016706">
    <property type="term" value="F:2-oxoglutarate-dependent dioxygenase activity"/>
    <property type="evidence" value="ECO:0007669"/>
    <property type="project" value="UniProtKB-ARBA"/>
</dbReference>